<dbReference type="InterPro" id="IPR022398">
    <property type="entry name" value="Peptidase_S8_His-AS"/>
</dbReference>
<evidence type="ECO:0000256" key="3">
    <source>
        <dbReference type="ARBA" id="ARBA00022525"/>
    </source>
</evidence>
<organism evidence="16 17">
    <name type="scientific">Clostridium faecium</name>
    <dbReference type="NCBI Taxonomy" id="2762223"/>
    <lineage>
        <taxon>Bacteria</taxon>
        <taxon>Bacillati</taxon>
        <taxon>Bacillota</taxon>
        <taxon>Clostridia</taxon>
        <taxon>Eubacteriales</taxon>
        <taxon>Clostridiaceae</taxon>
        <taxon>Clostridium</taxon>
    </lineage>
</organism>
<dbReference type="SUPFAM" id="SSF52743">
    <property type="entry name" value="Subtilisin-like"/>
    <property type="match status" value="1"/>
</dbReference>
<dbReference type="InterPro" id="IPR036852">
    <property type="entry name" value="Peptidase_S8/S53_dom_sf"/>
</dbReference>
<dbReference type="Proteomes" id="UP000627166">
    <property type="component" value="Unassembled WGS sequence"/>
</dbReference>
<feature type="domain" description="C5a peptidase/Subtilisin-like protease SBT2-like Fn3-like" evidence="14">
    <location>
        <begin position="696"/>
        <end position="810"/>
    </location>
</feature>
<dbReference type="InterPro" id="IPR037045">
    <property type="entry name" value="S8pro/Inhibitor_I9_sf"/>
</dbReference>
<dbReference type="Gene3D" id="3.50.30.30">
    <property type="match status" value="1"/>
</dbReference>
<evidence type="ECO:0000313" key="16">
    <source>
        <dbReference type="EMBL" id="MBD8047454.1"/>
    </source>
</evidence>
<evidence type="ECO:0000256" key="5">
    <source>
        <dbReference type="ARBA" id="ARBA00022729"/>
    </source>
</evidence>
<feature type="active site" description="Charge relay system" evidence="9">
    <location>
        <position position="273"/>
    </location>
</feature>
<evidence type="ECO:0000256" key="1">
    <source>
        <dbReference type="ARBA" id="ARBA00011073"/>
    </source>
</evidence>
<dbReference type="InterPro" id="IPR022038">
    <property type="entry name" value="Ig-like_bact"/>
</dbReference>
<dbReference type="Gene3D" id="3.40.50.200">
    <property type="entry name" value="Peptidase S8/S53 domain"/>
    <property type="match status" value="1"/>
</dbReference>
<feature type="domain" description="Ig-like" evidence="15">
    <location>
        <begin position="1559"/>
        <end position="1586"/>
    </location>
</feature>
<comment type="similarity">
    <text evidence="1 9 10">Belongs to the peptidase S8 family.</text>
</comment>
<evidence type="ECO:0000256" key="8">
    <source>
        <dbReference type="ARBA" id="ARBA00022825"/>
    </source>
</evidence>
<dbReference type="Pfam" id="PF05922">
    <property type="entry name" value="Inhibitor_I9"/>
    <property type="match status" value="1"/>
</dbReference>
<gene>
    <name evidence="16" type="ORF">H9637_10460</name>
</gene>
<evidence type="ECO:0000313" key="17">
    <source>
        <dbReference type="Proteomes" id="UP000627166"/>
    </source>
</evidence>
<reference evidence="16 17" key="1">
    <citation type="submission" date="2020-08" db="EMBL/GenBank/DDBJ databases">
        <title>A Genomic Blueprint of the Chicken Gut Microbiome.</title>
        <authorList>
            <person name="Gilroy R."/>
            <person name="Ravi A."/>
            <person name="Getino M."/>
            <person name="Pursley I."/>
            <person name="Horton D.L."/>
            <person name="Alikhan N.-F."/>
            <person name="Baker D."/>
            <person name="Gharbi K."/>
            <person name="Hall N."/>
            <person name="Watson M."/>
            <person name="Adriaenssens E.M."/>
            <person name="Foster-Nyarko E."/>
            <person name="Jarju S."/>
            <person name="Secka A."/>
            <person name="Antonio M."/>
            <person name="Oren A."/>
            <person name="Chaudhuri R."/>
            <person name="La Ragione R.M."/>
            <person name="Hildebrand F."/>
            <person name="Pallen M.J."/>
        </authorList>
    </citation>
    <scope>NUCLEOTIDE SEQUENCE [LARGE SCALE GENOMIC DNA]</scope>
    <source>
        <strain evidence="16 17">N37</strain>
    </source>
</reference>
<feature type="domain" description="Peptidase S8/S53" evidence="11">
    <location>
        <begin position="186"/>
        <end position="658"/>
    </location>
</feature>
<dbReference type="CDD" id="cd02133">
    <property type="entry name" value="PA_C5a_like"/>
    <property type="match status" value="1"/>
</dbReference>
<feature type="domain" description="PA" evidence="12">
    <location>
        <begin position="461"/>
        <end position="539"/>
    </location>
</feature>
<dbReference type="PROSITE" id="PS00137">
    <property type="entry name" value="SUBTILASE_HIS"/>
    <property type="match status" value="1"/>
</dbReference>
<evidence type="ECO:0000256" key="2">
    <source>
        <dbReference type="ARBA" id="ARBA00022512"/>
    </source>
</evidence>
<evidence type="ECO:0000259" key="15">
    <source>
        <dbReference type="Pfam" id="PF12245"/>
    </source>
</evidence>
<evidence type="ECO:0000256" key="4">
    <source>
        <dbReference type="ARBA" id="ARBA00022670"/>
    </source>
</evidence>
<dbReference type="InterPro" id="IPR003137">
    <property type="entry name" value="PA_domain"/>
</dbReference>
<keyword evidence="4 9" id="KW-0645">Protease</keyword>
<dbReference type="EMBL" id="JACSQB010000078">
    <property type="protein sequence ID" value="MBD8047454.1"/>
    <property type="molecule type" value="Genomic_DNA"/>
</dbReference>
<dbReference type="Gene3D" id="3.30.70.80">
    <property type="entry name" value="Peptidase S8 propeptide/proteinase inhibitor I9"/>
    <property type="match status" value="1"/>
</dbReference>
<evidence type="ECO:0000259" key="11">
    <source>
        <dbReference type="Pfam" id="PF00082"/>
    </source>
</evidence>
<keyword evidence="17" id="KW-1185">Reference proteome</keyword>
<dbReference type="PANTHER" id="PTHR43806">
    <property type="entry name" value="PEPTIDASE S8"/>
    <property type="match status" value="1"/>
</dbReference>
<sequence>MVSKKIRTLSIVTSAMVIFSSTSGISAYARTEPIANNEKLTKNEITLDEKANIDSIIKNLKFEKINLDEENQEEVVRVIVEVEGKSAADMTANGSKINVQDVNRVKNNIKTIQSKASSLQGAKIRHSYGTLINGFSMDIKRKEMNSLKKIPGVVSVKEANVYYLDMSNAKELTQVYTEWSNYGYKGEGTVVSIIDTGIDYTHKDMRAPENPTKNKLNESKVRELVKSGALEAGQSWLDKTAVKGYYSDKVPFGFNYSDDNEQIIDLQYDASMHGMHVAGIVAANASEEDMKKMEGVQGVAPEAQLLAMKVFSNGPRPSAYTDDVVAAIEDSVLIGADVINMSLGSTAGFVDVNDAEQKAIKKASEAGVVVVVSAGNSSYQTQPYNDPNVKDIGTAGSPALARDAFMVANYNNSLITFQSVGLCDKDGNPVKGSDGQAIRFPYTEHTIKMDKGSILKDIVNCNFGEVNDFAGADVKGKVALIKRGNISFAEKIVNAQEAGAKAVIMYNNESGEDSLINMAEDPAINIPAIFVGNTLGKTIAISIANGNPYTIKLGTGSIFLPNEGANDFALSTSWGCAPDLSFKPQISAPGGSIYSTLNNNAYGNMSGTSMSAPHISGAMSVIRESLKKDLPHISGKDSVEFAKISVMNTAKPQYETPQPGMEARPFSPRRQGAGMLQLNEAVKNRVTVTHNGEASVALKEIKSDKVSFELDIKNYGNKDAAYTLGVEDGVLTNNIQSNISQITPYDDVLPEDKANLSFSDKEIVVKANSSRKVTVTLSLKDVTSESFIEGFVKLESKDEKENPNLYVPFMGFYGDWSKERVISDWKWENPTSFPAMLNLSSAVASQVQGSYVYLGEGNNGKLVDAVISPNGDGNLDNVVPVLYKLRNIKTARTELLDKDGKILGEVGYQDNMRKQVYNSPDGRGKGVYLYPDLAWDGTYYDVTKGSKVVPKDGEYFLRYNFYVDLPNSKPQKYDIPVIVDTEIPEVKILSGKATSNKEYKLEWEVNDYSGVASYDVILNKNKIPNKDIVFDGNKYSVTLNLTENKDNEISIITVDKGLNVAVTPFSVKHGAIESSIVSFDNIDPTAVEWNENVFDSKGLYEIRGRVTAPLNKLQINGEDVTVKEDLTFKYVLDKAKLREGTNNLRVYAENLDGTVASVKITETDKALADYAIKIFLDTEDPILNLTSPTANENGEILIGKDKDYVDLQGWVADSGFGYTFYINNKVVKKVSVEGEYGVDKSRYDFNERIEVKEGDKIQLRLEDMMNHVVTKTLTVKKSQGPNLTVTGIESGKSYRSVRPKASVDKKVKVKAALNGKSYTMGTLIYKEGDYDLKVTATAPDGTYTEEVIKFKIDRTAPVVNIKNIENNKVYNIDVVPVIETEEGAEITATLNKKPYELGTSIGDEDGNYELKVTATDEAGNTGSTTVKFKIKKAGTEPRVYGIDKDKKYYKSNISPRITVASGVDLELTLDGQPYKSGTTISEEGEHLLKIKTIDRLGNIFTDEYDFIIDKTPPTITISEVENKGVYNKEVIPKITTSEDCEITLTLNLRSYEMGTPITDNGNYRLKVVAVDNAGNKETITIRFSIDKSKNNEEDNIKDSIWDKIKENIKGYVEDVEDKIEETTENKVEDIVKDKIESTEIAE</sequence>
<feature type="domain" description="Ig-like" evidence="15">
    <location>
        <begin position="1403"/>
        <end position="1430"/>
    </location>
</feature>
<proteinExistence type="inferred from homology"/>
<dbReference type="PRINTS" id="PR00723">
    <property type="entry name" value="SUBTILISIN"/>
</dbReference>
<dbReference type="PROSITE" id="PS00138">
    <property type="entry name" value="SUBTILASE_SER"/>
    <property type="match status" value="1"/>
</dbReference>
<dbReference type="InterPro" id="IPR050131">
    <property type="entry name" value="Peptidase_S8_subtilisin-like"/>
</dbReference>
<keyword evidence="3" id="KW-0964">Secreted</keyword>
<keyword evidence="6" id="KW-0677">Repeat</keyword>
<dbReference type="InterPro" id="IPR023828">
    <property type="entry name" value="Peptidase_S8_Ser-AS"/>
</dbReference>
<dbReference type="InterPro" id="IPR034216">
    <property type="entry name" value="C5a_Peptidase"/>
</dbReference>
<keyword evidence="5" id="KW-0732">Signal</keyword>
<dbReference type="InterPro" id="IPR046450">
    <property type="entry name" value="PA_dom_sf"/>
</dbReference>
<keyword evidence="8 9" id="KW-0720">Serine protease</keyword>
<evidence type="ECO:0000256" key="6">
    <source>
        <dbReference type="ARBA" id="ARBA00022737"/>
    </source>
</evidence>
<feature type="active site" description="Charge relay system" evidence="9">
    <location>
        <position position="195"/>
    </location>
</feature>
<protein>
    <submittedName>
        <fullName evidence="16">S8 family serine peptidase</fullName>
    </submittedName>
</protein>
<dbReference type="SUPFAM" id="SSF52025">
    <property type="entry name" value="PA domain"/>
    <property type="match status" value="1"/>
</dbReference>
<evidence type="ECO:0000256" key="9">
    <source>
        <dbReference type="PROSITE-ProRule" id="PRU01240"/>
    </source>
</evidence>
<name>A0ABR8YUB8_9CLOT</name>
<keyword evidence="7 9" id="KW-0378">Hydrolase</keyword>
<evidence type="ECO:0000256" key="10">
    <source>
        <dbReference type="RuleBase" id="RU003355"/>
    </source>
</evidence>
<feature type="active site" description="Charge relay system" evidence="9">
    <location>
        <position position="609"/>
    </location>
</feature>
<dbReference type="Pfam" id="PF12245">
    <property type="entry name" value="Big_3_2"/>
    <property type="match status" value="2"/>
</dbReference>
<dbReference type="InterPro" id="IPR000209">
    <property type="entry name" value="Peptidase_S8/S53_dom"/>
</dbReference>
<dbReference type="Pfam" id="PF06280">
    <property type="entry name" value="fn3_5"/>
    <property type="match status" value="1"/>
</dbReference>
<evidence type="ECO:0000256" key="7">
    <source>
        <dbReference type="ARBA" id="ARBA00022801"/>
    </source>
</evidence>
<dbReference type="InterPro" id="IPR015500">
    <property type="entry name" value="Peptidase_S8_subtilisin-rel"/>
</dbReference>
<keyword evidence="2" id="KW-0134">Cell wall</keyword>
<evidence type="ECO:0000259" key="13">
    <source>
        <dbReference type="Pfam" id="PF05922"/>
    </source>
</evidence>
<dbReference type="Gene3D" id="2.60.40.10">
    <property type="entry name" value="Immunoglobulins"/>
    <property type="match status" value="2"/>
</dbReference>
<dbReference type="InterPro" id="IPR013783">
    <property type="entry name" value="Ig-like_fold"/>
</dbReference>
<dbReference type="Gene3D" id="2.60.40.1710">
    <property type="entry name" value="Subtilisin-like superfamily"/>
    <property type="match status" value="1"/>
</dbReference>
<evidence type="ECO:0000259" key="14">
    <source>
        <dbReference type="Pfam" id="PF06280"/>
    </source>
</evidence>
<dbReference type="Pfam" id="PF02225">
    <property type="entry name" value="PA"/>
    <property type="match status" value="1"/>
</dbReference>
<dbReference type="RefSeq" id="WP_191740421.1">
    <property type="nucleotide sequence ID" value="NZ_JACSQB010000078.1"/>
</dbReference>
<dbReference type="InterPro" id="IPR010259">
    <property type="entry name" value="S8pro/Inhibitor_I9"/>
</dbReference>
<dbReference type="InterPro" id="IPR023827">
    <property type="entry name" value="Peptidase_S8_Asp-AS"/>
</dbReference>
<dbReference type="PROSITE" id="PS51892">
    <property type="entry name" value="SUBTILASE"/>
    <property type="match status" value="1"/>
</dbReference>
<dbReference type="PROSITE" id="PS00136">
    <property type="entry name" value="SUBTILASE_ASP"/>
    <property type="match status" value="1"/>
</dbReference>
<evidence type="ECO:0000259" key="12">
    <source>
        <dbReference type="Pfam" id="PF02225"/>
    </source>
</evidence>
<dbReference type="Pfam" id="PF00082">
    <property type="entry name" value="Peptidase_S8"/>
    <property type="match status" value="1"/>
</dbReference>
<feature type="domain" description="Inhibitor I9" evidence="13">
    <location>
        <begin position="106"/>
        <end position="164"/>
    </location>
</feature>
<dbReference type="PANTHER" id="PTHR43806:SF11">
    <property type="entry name" value="CEREVISIN-RELATED"/>
    <property type="match status" value="1"/>
</dbReference>
<accession>A0ABR8YUB8</accession>
<comment type="caution">
    <text evidence="16">The sequence shown here is derived from an EMBL/GenBank/DDBJ whole genome shotgun (WGS) entry which is preliminary data.</text>
</comment>
<dbReference type="CDD" id="cd07475">
    <property type="entry name" value="Peptidases_S8_C5a_Peptidase"/>
    <property type="match status" value="1"/>
</dbReference>
<dbReference type="InterPro" id="IPR010435">
    <property type="entry name" value="C5a/SBT2-like_Fn3"/>
</dbReference>